<feature type="compositionally biased region" description="Basic and acidic residues" evidence="2">
    <location>
        <begin position="67"/>
        <end position="76"/>
    </location>
</feature>
<protein>
    <recommendedName>
        <fullName evidence="4">SAP domain-containing protein</fullName>
    </recommendedName>
</protein>
<dbReference type="Proteomes" id="UP001530315">
    <property type="component" value="Unassembled WGS sequence"/>
</dbReference>
<feature type="chain" id="PRO_5044892232" description="SAP domain-containing protein" evidence="3">
    <location>
        <begin position="22"/>
        <end position="481"/>
    </location>
</feature>
<feature type="domain" description="SAP" evidence="4">
    <location>
        <begin position="439"/>
        <end position="473"/>
    </location>
</feature>
<dbReference type="InterPro" id="IPR003034">
    <property type="entry name" value="SAP_dom"/>
</dbReference>
<proteinExistence type="predicted"/>
<keyword evidence="3" id="KW-0732">Signal</keyword>
<evidence type="ECO:0000259" key="4">
    <source>
        <dbReference type="PROSITE" id="PS50800"/>
    </source>
</evidence>
<keyword evidence="6" id="KW-1185">Reference proteome</keyword>
<dbReference type="PROSITE" id="PS50005">
    <property type="entry name" value="TPR"/>
    <property type="match status" value="1"/>
</dbReference>
<comment type="caution">
    <text evidence="5">The sequence shown here is derived from an EMBL/GenBank/DDBJ whole genome shotgun (WGS) entry which is preliminary data.</text>
</comment>
<organism evidence="5 6">
    <name type="scientific">Stephanodiscus triporus</name>
    <dbReference type="NCBI Taxonomy" id="2934178"/>
    <lineage>
        <taxon>Eukaryota</taxon>
        <taxon>Sar</taxon>
        <taxon>Stramenopiles</taxon>
        <taxon>Ochrophyta</taxon>
        <taxon>Bacillariophyta</taxon>
        <taxon>Coscinodiscophyceae</taxon>
        <taxon>Thalassiosirophycidae</taxon>
        <taxon>Stephanodiscales</taxon>
        <taxon>Stephanodiscaceae</taxon>
        <taxon>Stephanodiscus</taxon>
    </lineage>
</organism>
<evidence type="ECO:0000313" key="5">
    <source>
        <dbReference type="EMBL" id="KAL3788049.1"/>
    </source>
</evidence>
<dbReference type="SMART" id="SM00513">
    <property type="entry name" value="SAP"/>
    <property type="match status" value="1"/>
</dbReference>
<dbReference type="EMBL" id="JALLAZ020000747">
    <property type="protein sequence ID" value="KAL3788049.1"/>
    <property type="molecule type" value="Genomic_DNA"/>
</dbReference>
<gene>
    <name evidence="5" type="ORF">ACHAW5_009425</name>
</gene>
<dbReference type="InterPro" id="IPR019734">
    <property type="entry name" value="TPR_rpt"/>
</dbReference>
<evidence type="ECO:0000256" key="3">
    <source>
        <dbReference type="SAM" id="SignalP"/>
    </source>
</evidence>
<dbReference type="Pfam" id="PF02037">
    <property type="entry name" value="SAP"/>
    <property type="match status" value="1"/>
</dbReference>
<dbReference type="InterPro" id="IPR011990">
    <property type="entry name" value="TPR-like_helical_dom_sf"/>
</dbReference>
<reference evidence="5 6" key="1">
    <citation type="submission" date="2024-10" db="EMBL/GenBank/DDBJ databases">
        <title>Updated reference genomes for cyclostephanoid diatoms.</title>
        <authorList>
            <person name="Roberts W.R."/>
            <person name="Alverson A.J."/>
        </authorList>
    </citation>
    <scope>NUCLEOTIDE SEQUENCE [LARGE SCALE GENOMIC DNA]</scope>
    <source>
        <strain evidence="5 6">AJA276-08</strain>
    </source>
</reference>
<accession>A0ABD3PJ35</accession>
<feature type="region of interest" description="Disordered" evidence="2">
    <location>
        <begin position="53"/>
        <end position="78"/>
    </location>
</feature>
<keyword evidence="1" id="KW-0802">TPR repeat</keyword>
<name>A0ABD3PJ35_9STRA</name>
<feature type="signal peptide" evidence="3">
    <location>
        <begin position="1"/>
        <end position="21"/>
    </location>
</feature>
<dbReference type="InterPro" id="IPR036361">
    <property type="entry name" value="SAP_dom_sf"/>
</dbReference>
<dbReference type="AlphaFoldDB" id="A0ABD3PJ35"/>
<feature type="repeat" description="TPR" evidence="1">
    <location>
        <begin position="133"/>
        <end position="166"/>
    </location>
</feature>
<dbReference type="PROSITE" id="PS50800">
    <property type="entry name" value="SAP"/>
    <property type="match status" value="1"/>
</dbReference>
<evidence type="ECO:0000313" key="6">
    <source>
        <dbReference type="Proteomes" id="UP001530315"/>
    </source>
</evidence>
<evidence type="ECO:0000256" key="2">
    <source>
        <dbReference type="SAM" id="MobiDB-lite"/>
    </source>
</evidence>
<sequence>MIISSRRLFVLFLFSVEPSTSFFQSQLSSCRVAVRPLSSDKWWKSTILHLSNPNDEKQTPKSLSASQKERREEDRRRKARLQEGFATPGLSSALPGARDFALNIAQTEREYLQSLSSSDDDSVIDERNVDKYVALWTEEGLSHLRMLRLREASEIFNKVYQIKPEAYLWQDGMVKYYLGDYHGAAESLAKNAMRYESRFMEPASEERIWRDAAELKIVHSLNGGRLMKNGFPATIRVSGKEGIDEEQSEKISIASERRKVIRLARQLFSNSIRNNNAGVTLARAQLQAICGGSFPSALKSTLPTMPKSEPSPPFNAQSDRKMYNFHSLFYLGLHYDALGQSHESKQCMKMALKTFANKISGNSQDITYLLPVIHMTVRDWYDDDDDFDVDASDPASYDPTSEVVNDGEAELELRKGTENTRSSYDRVGSERVQRLRESIQNMRAVDLKKELKRRNLRVSGSKKELQDRLIDAYLINDSGAT</sequence>
<dbReference type="SUPFAM" id="SSF48452">
    <property type="entry name" value="TPR-like"/>
    <property type="match status" value="1"/>
</dbReference>
<dbReference type="SUPFAM" id="SSF68906">
    <property type="entry name" value="SAP domain"/>
    <property type="match status" value="1"/>
</dbReference>
<evidence type="ECO:0000256" key="1">
    <source>
        <dbReference type="PROSITE-ProRule" id="PRU00339"/>
    </source>
</evidence>
<dbReference type="Gene3D" id="1.10.720.30">
    <property type="entry name" value="SAP domain"/>
    <property type="match status" value="1"/>
</dbReference>